<gene>
    <name evidence="1" type="ORF">C2G38_2217423</name>
</gene>
<reference evidence="1 2" key="1">
    <citation type="submission" date="2018-06" db="EMBL/GenBank/DDBJ databases">
        <title>Comparative genomics reveals the genomic features of Rhizophagus irregularis, R. cerebriforme, R. diaphanum and Gigaspora rosea, and their symbiotic lifestyle signature.</title>
        <authorList>
            <person name="Morin E."/>
            <person name="San Clemente H."/>
            <person name="Chen E.C.H."/>
            <person name="De La Providencia I."/>
            <person name="Hainaut M."/>
            <person name="Kuo A."/>
            <person name="Kohler A."/>
            <person name="Murat C."/>
            <person name="Tang N."/>
            <person name="Roy S."/>
            <person name="Loubradou J."/>
            <person name="Henrissat B."/>
            <person name="Grigoriev I.V."/>
            <person name="Corradi N."/>
            <person name="Roux C."/>
            <person name="Martin F.M."/>
        </authorList>
    </citation>
    <scope>NUCLEOTIDE SEQUENCE [LARGE SCALE GENOMIC DNA]</scope>
    <source>
        <strain evidence="1 2">DAOM 194757</strain>
    </source>
</reference>
<comment type="caution">
    <text evidence="1">The sequence shown here is derived from an EMBL/GenBank/DDBJ whole genome shotgun (WGS) entry which is preliminary data.</text>
</comment>
<organism evidence="1 2">
    <name type="scientific">Gigaspora rosea</name>
    <dbReference type="NCBI Taxonomy" id="44941"/>
    <lineage>
        <taxon>Eukaryota</taxon>
        <taxon>Fungi</taxon>
        <taxon>Fungi incertae sedis</taxon>
        <taxon>Mucoromycota</taxon>
        <taxon>Glomeromycotina</taxon>
        <taxon>Glomeromycetes</taxon>
        <taxon>Diversisporales</taxon>
        <taxon>Gigasporaceae</taxon>
        <taxon>Gigaspora</taxon>
    </lineage>
</organism>
<dbReference type="AlphaFoldDB" id="A0A397U812"/>
<keyword evidence="2" id="KW-1185">Reference proteome</keyword>
<protein>
    <submittedName>
        <fullName evidence="1">Uncharacterized protein</fullName>
    </submittedName>
</protein>
<evidence type="ECO:0000313" key="1">
    <source>
        <dbReference type="EMBL" id="RIB06314.1"/>
    </source>
</evidence>
<name>A0A397U812_9GLOM</name>
<sequence length="119" mass="13659">MPHGHQSLLEAFQHLISTRPKEKVLMVPNMKKSIIKTLILLSINMLTIWSKQLEASRNSEPALIHLLKESKSHILIYDSRLSKISKSAQNELGSQHSQARKIFQLPSSLKNENIDYFKN</sequence>
<accession>A0A397U812</accession>
<dbReference type="Proteomes" id="UP000266673">
    <property type="component" value="Unassembled WGS sequence"/>
</dbReference>
<proteinExistence type="predicted"/>
<dbReference type="OrthoDB" id="429813at2759"/>
<dbReference type="EMBL" id="QKWP01001836">
    <property type="protein sequence ID" value="RIB06314.1"/>
    <property type="molecule type" value="Genomic_DNA"/>
</dbReference>
<evidence type="ECO:0000313" key="2">
    <source>
        <dbReference type="Proteomes" id="UP000266673"/>
    </source>
</evidence>